<dbReference type="EMBL" id="BAABME010017415">
    <property type="protein sequence ID" value="GAA0149979.1"/>
    <property type="molecule type" value="Genomic_DNA"/>
</dbReference>
<reference evidence="2 3" key="1">
    <citation type="submission" date="2024-01" db="EMBL/GenBank/DDBJ databases">
        <title>The complete chloroplast genome sequence of Lithospermum erythrorhizon: insights into the phylogenetic relationship among Boraginaceae species and the maternal lineages of purple gromwells.</title>
        <authorList>
            <person name="Okada T."/>
            <person name="Watanabe K."/>
        </authorList>
    </citation>
    <scope>NUCLEOTIDE SEQUENCE [LARGE SCALE GENOMIC DNA]</scope>
</reference>
<gene>
    <name evidence="2" type="ORF">LIER_37040</name>
</gene>
<sequence length="131" mass="14960">MLAKTKHSGWRFGNDKGKILDKIRVPSNIPTSEGVAGSYAKSIILGRLGMNQIFEEKKRFKFVLHLEAKDIALLGRMRDVDLPRVATFLYGDMEAKWHAKKEAKRQAKEEAKRKEAKKQRKLEKRAARGPA</sequence>
<accession>A0AAV3PEC4</accession>
<proteinExistence type="predicted"/>
<organism evidence="2 3">
    <name type="scientific">Lithospermum erythrorhizon</name>
    <name type="common">Purple gromwell</name>
    <name type="synonym">Lithospermum officinale var. erythrorhizon</name>
    <dbReference type="NCBI Taxonomy" id="34254"/>
    <lineage>
        <taxon>Eukaryota</taxon>
        <taxon>Viridiplantae</taxon>
        <taxon>Streptophyta</taxon>
        <taxon>Embryophyta</taxon>
        <taxon>Tracheophyta</taxon>
        <taxon>Spermatophyta</taxon>
        <taxon>Magnoliopsida</taxon>
        <taxon>eudicotyledons</taxon>
        <taxon>Gunneridae</taxon>
        <taxon>Pentapetalae</taxon>
        <taxon>asterids</taxon>
        <taxon>lamiids</taxon>
        <taxon>Boraginales</taxon>
        <taxon>Boraginaceae</taxon>
        <taxon>Boraginoideae</taxon>
        <taxon>Lithospermeae</taxon>
        <taxon>Lithospermum</taxon>
    </lineage>
</organism>
<feature type="compositionally biased region" description="Basic and acidic residues" evidence="1">
    <location>
        <begin position="104"/>
        <end position="113"/>
    </location>
</feature>
<evidence type="ECO:0000256" key="1">
    <source>
        <dbReference type="SAM" id="MobiDB-lite"/>
    </source>
</evidence>
<evidence type="ECO:0000313" key="2">
    <source>
        <dbReference type="EMBL" id="GAA0149979.1"/>
    </source>
</evidence>
<evidence type="ECO:0000313" key="3">
    <source>
        <dbReference type="Proteomes" id="UP001454036"/>
    </source>
</evidence>
<dbReference type="Proteomes" id="UP001454036">
    <property type="component" value="Unassembled WGS sequence"/>
</dbReference>
<name>A0AAV3PEC4_LITER</name>
<keyword evidence="3" id="KW-1185">Reference proteome</keyword>
<protein>
    <submittedName>
        <fullName evidence="2">Uncharacterized protein</fullName>
    </submittedName>
</protein>
<feature type="region of interest" description="Disordered" evidence="1">
    <location>
        <begin position="100"/>
        <end position="131"/>
    </location>
</feature>
<dbReference type="AlphaFoldDB" id="A0AAV3PEC4"/>
<comment type="caution">
    <text evidence="2">The sequence shown here is derived from an EMBL/GenBank/DDBJ whole genome shotgun (WGS) entry which is preliminary data.</text>
</comment>
<feature type="compositionally biased region" description="Basic residues" evidence="1">
    <location>
        <begin position="114"/>
        <end position="123"/>
    </location>
</feature>